<evidence type="ECO:0000313" key="2">
    <source>
        <dbReference type="EMBL" id="KAG0577513.1"/>
    </source>
</evidence>
<dbReference type="PANTHER" id="PTHR33782:SF5">
    <property type="entry name" value="MEDIATOR OF RNA POLYMERASE II TRANSCRIPTION SUBUNIT"/>
    <property type="match status" value="1"/>
</dbReference>
<name>A0A8T0I4U2_CERPU</name>
<keyword evidence="1" id="KW-0812">Transmembrane</keyword>
<evidence type="ECO:0000313" key="3">
    <source>
        <dbReference type="Proteomes" id="UP000822688"/>
    </source>
</evidence>
<dbReference type="PANTHER" id="PTHR33782">
    <property type="entry name" value="OS01G0121600 PROTEIN"/>
    <property type="match status" value="1"/>
</dbReference>
<evidence type="ECO:0000256" key="1">
    <source>
        <dbReference type="SAM" id="Phobius"/>
    </source>
</evidence>
<feature type="transmembrane region" description="Helical" evidence="1">
    <location>
        <begin position="128"/>
        <end position="149"/>
    </location>
</feature>
<comment type="caution">
    <text evidence="2">The sequence shown here is derived from an EMBL/GenBank/DDBJ whole genome shotgun (WGS) entry which is preliminary data.</text>
</comment>
<sequence length="171" mass="18457">MALAVQMTSQMAVQLASPWTASSSSSCRAVKVLGGFRKPLRCSRRRAGVARASGTAEPESAGTGGSGMVDSNMMVLRKRIQSIRVQESIYDIPADWAEWERNSYASYRADICLLLSTMQGQLLTMRPGTVVLFASVLMAVLPVMSIMFVSAVGTQLWSLHCALLELGASLH</sequence>
<reference evidence="2" key="1">
    <citation type="submission" date="2020-06" db="EMBL/GenBank/DDBJ databases">
        <title>WGS assembly of Ceratodon purpureus strain R40.</title>
        <authorList>
            <person name="Carey S.B."/>
            <person name="Jenkins J."/>
            <person name="Shu S."/>
            <person name="Lovell J.T."/>
            <person name="Sreedasyam A."/>
            <person name="Maumus F."/>
            <person name="Tiley G.P."/>
            <person name="Fernandez-Pozo N."/>
            <person name="Barry K."/>
            <person name="Chen C."/>
            <person name="Wang M."/>
            <person name="Lipzen A."/>
            <person name="Daum C."/>
            <person name="Saski C.A."/>
            <person name="Payton A.C."/>
            <person name="Mcbreen J.C."/>
            <person name="Conrad R.E."/>
            <person name="Kollar L.M."/>
            <person name="Olsson S."/>
            <person name="Huttunen S."/>
            <person name="Landis J.B."/>
            <person name="Wickett N.J."/>
            <person name="Johnson M.G."/>
            <person name="Rensing S.A."/>
            <person name="Grimwood J."/>
            <person name="Schmutz J."/>
            <person name="Mcdaniel S.F."/>
        </authorList>
    </citation>
    <scope>NUCLEOTIDE SEQUENCE</scope>
    <source>
        <strain evidence="2">R40</strain>
    </source>
</reference>
<keyword evidence="1" id="KW-0472">Membrane</keyword>
<dbReference type="Proteomes" id="UP000822688">
    <property type="component" value="Chromosome 5"/>
</dbReference>
<organism evidence="2 3">
    <name type="scientific">Ceratodon purpureus</name>
    <name type="common">Fire moss</name>
    <name type="synonym">Dicranum purpureum</name>
    <dbReference type="NCBI Taxonomy" id="3225"/>
    <lineage>
        <taxon>Eukaryota</taxon>
        <taxon>Viridiplantae</taxon>
        <taxon>Streptophyta</taxon>
        <taxon>Embryophyta</taxon>
        <taxon>Bryophyta</taxon>
        <taxon>Bryophytina</taxon>
        <taxon>Bryopsida</taxon>
        <taxon>Dicranidae</taxon>
        <taxon>Pseudoditrichales</taxon>
        <taxon>Ditrichaceae</taxon>
        <taxon>Ceratodon</taxon>
    </lineage>
</organism>
<gene>
    <name evidence="2" type="ORF">KC19_5G162100</name>
</gene>
<dbReference type="EMBL" id="CM026425">
    <property type="protein sequence ID" value="KAG0577513.1"/>
    <property type="molecule type" value="Genomic_DNA"/>
</dbReference>
<protein>
    <submittedName>
        <fullName evidence="2">Uncharacterized protein</fullName>
    </submittedName>
</protein>
<dbReference type="AlphaFoldDB" id="A0A8T0I4U2"/>
<proteinExistence type="predicted"/>
<keyword evidence="1" id="KW-1133">Transmembrane helix</keyword>
<keyword evidence="3" id="KW-1185">Reference proteome</keyword>
<accession>A0A8T0I4U2</accession>